<feature type="compositionally biased region" description="Basic and acidic residues" evidence="1">
    <location>
        <begin position="214"/>
        <end position="224"/>
    </location>
</feature>
<dbReference type="AlphaFoldDB" id="A0A1U7LKE3"/>
<feature type="compositionally biased region" description="Polar residues" evidence="1">
    <location>
        <begin position="69"/>
        <end position="86"/>
    </location>
</feature>
<dbReference type="OMA" id="GRIQNES"/>
<protein>
    <submittedName>
        <fullName evidence="2">Uncharacterized protein</fullName>
    </submittedName>
</protein>
<accession>A0A1U7LKE3</accession>
<feature type="region of interest" description="Disordered" evidence="1">
    <location>
        <begin position="727"/>
        <end position="757"/>
    </location>
</feature>
<feature type="region of interest" description="Disordered" evidence="1">
    <location>
        <begin position="997"/>
        <end position="1028"/>
    </location>
</feature>
<gene>
    <name evidence="2" type="ORF">NEOLI_003281</name>
</gene>
<feature type="compositionally biased region" description="Polar residues" evidence="1">
    <location>
        <begin position="742"/>
        <end position="757"/>
    </location>
</feature>
<name>A0A1U7LKE3_NEOID</name>
<feature type="compositionally biased region" description="Basic and acidic residues" evidence="1">
    <location>
        <begin position="613"/>
        <end position="624"/>
    </location>
</feature>
<dbReference type="STRING" id="1198029.A0A1U7LKE3"/>
<feature type="compositionally biased region" description="Low complexity" evidence="1">
    <location>
        <begin position="113"/>
        <end position="124"/>
    </location>
</feature>
<proteinExistence type="predicted"/>
<evidence type="ECO:0000256" key="1">
    <source>
        <dbReference type="SAM" id="MobiDB-lite"/>
    </source>
</evidence>
<organism evidence="2 3">
    <name type="scientific">Neolecta irregularis (strain DAH-3)</name>
    <dbReference type="NCBI Taxonomy" id="1198029"/>
    <lineage>
        <taxon>Eukaryota</taxon>
        <taxon>Fungi</taxon>
        <taxon>Dikarya</taxon>
        <taxon>Ascomycota</taxon>
        <taxon>Taphrinomycotina</taxon>
        <taxon>Neolectales</taxon>
        <taxon>Neolectaceae</taxon>
        <taxon>Neolecta</taxon>
    </lineage>
</organism>
<reference evidence="2 3" key="1">
    <citation type="submission" date="2016-04" db="EMBL/GenBank/DDBJ databases">
        <title>Evolutionary innovation and constraint leading to complex multicellularity in the Ascomycota.</title>
        <authorList>
            <person name="Cisse O."/>
            <person name="Nguyen A."/>
            <person name="Hewitt D.A."/>
            <person name="Jedd G."/>
            <person name="Stajich J.E."/>
        </authorList>
    </citation>
    <scope>NUCLEOTIDE SEQUENCE [LARGE SCALE GENOMIC DNA]</scope>
    <source>
        <strain evidence="2 3">DAH-3</strain>
    </source>
</reference>
<feature type="region of interest" description="Disordered" evidence="1">
    <location>
        <begin position="111"/>
        <end position="309"/>
    </location>
</feature>
<feature type="region of interest" description="Disordered" evidence="1">
    <location>
        <begin position="446"/>
        <end position="659"/>
    </location>
</feature>
<dbReference type="Proteomes" id="UP000186594">
    <property type="component" value="Unassembled WGS sequence"/>
</dbReference>
<feature type="compositionally biased region" description="Low complexity" evidence="1">
    <location>
        <begin position="273"/>
        <end position="289"/>
    </location>
</feature>
<feature type="compositionally biased region" description="Polar residues" evidence="1">
    <location>
        <begin position="131"/>
        <end position="167"/>
    </location>
</feature>
<feature type="region of interest" description="Disordered" evidence="1">
    <location>
        <begin position="1"/>
        <end position="96"/>
    </location>
</feature>
<evidence type="ECO:0000313" key="3">
    <source>
        <dbReference type="Proteomes" id="UP000186594"/>
    </source>
</evidence>
<keyword evidence="3" id="KW-1185">Reference proteome</keyword>
<feature type="compositionally biased region" description="Polar residues" evidence="1">
    <location>
        <begin position="513"/>
        <end position="528"/>
    </location>
</feature>
<feature type="compositionally biased region" description="Polar residues" evidence="1">
    <location>
        <begin position="17"/>
        <end position="42"/>
    </location>
</feature>
<dbReference type="EMBL" id="LXFE01002335">
    <property type="protein sequence ID" value="OLL23063.1"/>
    <property type="molecule type" value="Genomic_DNA"/>
</dbReference>
<feature type="region of interest" description="Disordered" evidence="1">
    <location>
        <begin position="324"/>
        <end position="405"/>
    </location>
</feature>
<feature type="compositionally biased region" description="Polar residues" evidence="1">
    <location>
        <begin position="572"/>
        <end position="581"/>
    </location>
</feature>
<sequence length="1028" mass="112032">MTTDIDSPSMGERPELVSNSHQSNPQTQLSINSATFTSADSRNSLSPLSAPDPPPAPNTATTSEKPRDSLQTTETGYTSGSNSDSAGKSVIFKKPKPITSTSINKVFLNKAVTSSSSPSQSQTSGLKKSGAQISQSLPKSSFASPTTTSWGSSAKSRLATKISNSQAAKRENSSSPKPLDGRHGGSKGSAAADSVWNRGKAPEEIDMSTIHMAARLESRDKDTAGWDEIDDDDDDWADTIDFGDGTKITITHEDPASSDQTVPGEPQSAQPGTQSASTPTSASTKAATSPWKPISAPEPASIPVQAPITLHPVSHTERFSEDMFDRSWRHKGPPAATRSIFNANTGKFEQVDESSIKVRTRQASRGSTRELPPKNRIPSDSNTSDRGNRSGRRASNASSRHASVNADDLSFVLKSSPTVSHAVPVFDQSPIEPQVDIETIQNSIMLDTRERARKRKEEELAAESARMQRTKQKAEELAKKSEASKAEKLEKEKLDKDRAATQTASPRKVLPRSSPTRPTVVIPTSSEDIQPEKDSPRKRAAGFRTTSAKTKLVTVSKFQPVEPSLLPPSIPWRSSSQTAGPSGSKAPDSILQRQKPISSSPPPLQKPSSNSSFDDRQSLSDFSRKTPTALMESDLGSTTNPRKQKCAKARSPVQPDRMNAWNAYASNIQREEQIAKDRTVPENRKDSVVNVKSINQPRLQNNWRKVHILENGERSYGENVVKVIDPKKDSPVKQGDAHPAYNPSSRSTSRYFPSESAKSAISAHLGLDLKRNSSKTADEHPQDPATKIELTSSTLSTIVKLPPAGREALHGGISHFSPTLTPPSSPSKSLHGSPRYAHPSMSSFTSTMQRIKERMHYRPANPKPRAASPETSLNEATVSPSLTFSAPSSIAVKMPSIRLVNHCKMKELDSWNLHMRIDFPVEQAVVNIPEDKRKLHVSNFEFGICYPKEAADLLPLSRDELLFQVFPMASQLQIQIPGMPEPIKICKPRLQIHKRSFLGKRGGRKGPNSSRAEDGPWRKESPIVDSPN</sequence>
<feature type="compositionally biased region" description="Polar residues" evidence="1">
    <location>
        <begin position="257"/>
        <end position="272"/>
    </location>
</feature>
<feature type="compositionally biased region" description="Basic and acidic residues" evidence="1">
    <location>
        <begin position="1011"/>
        <end position="1022"/>
    </location>
</feature>
<feature type="compositionally biased region" description="Basic and acidic residues" evidence="1">
    <location>
        <begin position="472"/>
        <end position="499"/>
    </location>
</feature>
<evidence type="ECO:0000313" key="2">
    <source>
        <dbReference type="EMBL" id="OLL23063.1"/>
    </source>
</evidence>
<comment type="caution">
    <text evidence="2">The sequence shown here is derived from an EMBL/GenBank/DDBJ whole genome shotgun (WGS) entry which is preliminary data.</text>
</comment>
<feature type="compositionally biased region" description="Basic and acidic residues" evidence="1">
    <location>
        <begin position="447"/>
        <end position="459"/>
    </location>
</feature>
<feature type="compositionally biased region" description="Acidic residues" evidence="1">
    <location>
        <begin position="225"/>
        <end position="238"/>
    </location>
</feature>
<feature type="compositionally biased region" description="Low complexity" evidence="1">
    <location>
        <begin position="393"/>
        <end position="403"/>
    </location>
</feature>
<feature type="region of interest" description="Disordered" evidence="1">
    <location>
        <begin position="809"/>
        <end position="844"/>
    </location>
</feature>